<dbReference type="PANTHER" id="PTHR10680:SF38">
    <property type="entry name" value="BLL1368 PROTEIN"/>
    <property type="match status" value="1"/>
</dbReference>
<dbReference type="EMBL" id="JAHYBZ010000008">
    <property type="protein sequence ID" value="MBW6400547.1"/>
    <property type="molecule type" value="Genomic_DNA"/>
</dbReference>
<evidence type="ECO:0000256" key="4">
    <source>
        <dbReference type="PROSITE-ProRule" id="PRU00504"/>
    </source>
</evidence>
<keyword evidence="3" id="KW-0325">Glycoprotein</keyword>
<evidence type="ECO:0000256" key="1">
    <source>
        <dbReference type="ARBA" id="ARBA00022729"/>
    </source>
</evidence>
<name>A0ABS7AFN0_9PROT</name>
<protein>
    <submittedName>
        <fullName evidence="5">Peptidase</fullName>
    </submittedName>
</protein>
<comment type="caution">
    <text evidence="5">The sequence shown here is derived from an EMBL/GenBank/DDBJ whole genome shotgun (WGS) entry which is preliminary data.</text>
</comment>
<feature type="repeat" description="NHL" evidence="4">
    <location>
        <begin position="163"/>
        <end position="202"/>
    </location>
</feature>
<dbReference type="PROSITE" id="PS51125">
    <property type="entry name" value="NHL"/>
    <property type="match status" value="1"/>
</dbReference>
<gene>
    <name evidence="5" type="ORF">KPL78_21995</name>
</gene>
<evidence type="ECO:0000313" key="5">
    <source>
        <dbReference type="EMBL" id="MBW6400547.1"/>
    </source>
</evidence>
<evidence type="ECO:0000256" key="2">
    <source>
        <dbReference type="ARBA" id="ARBA00022737"/>
    </source>
</evidence>
<dbReference type="Gene3D" id="2.120.10.30">
    <property type="entry name" value="TolB, C-terminal domain"/>
    <property type="match status" value="1"/>
</dbReference>
<keyword evidence="6" id="KW-1185">Reference proteome</keyword>
<dbReference type="Proteomes" id="UP001196565">
    <property type="component" value="Unassembled WGS sequence"/>
</dbReference>
<dbReference type="InterPro" id="IPR011042">
    <property type="entry name" value="6-blade_b-propeller_TolB-like"/>
</dbReference>
<proteinExistence type="predicted"/>
<dbReference type="Pfam" id="PF01436">
    <property type="entry name" value="NHL"/>
    <property type="match status" value="1"/>
</dbReference>
<dbReference type="PANTHER" id="PTHR10680">
    <property type="entry name" value="PEPTIDYL-GLYCINE ALPHA-AMIDATING MONOOXYGENASE"/>
    <property type="match status" value="1"/>
</dbReference>
<dbReference type="InterPro" id="IPR001258">
    <property type="entry name" value="NHL_repeat"/>
</dbReference>
<keyword evidence="2" id="KW-0677">Repeat</keyword>
<keyword evidence="1" id="KW-0732">Signal</keyword>
<dbReference type="RefSeq" id="WP_219765116.1">
    <property type="nucleotide sequence ID" value="NZ_JAHYBZ010000008.1"/>
</dbReference>
<reference evidence="5 6" key="1">
    <citation type="submission" date="2021-07" db="EMBL/GenBank/DDBJ databases">
        <authorList>
            <person name="So Y."/>
        </authorList>
    </citation>
    <scope>NUCLEOTIDE SEQUENCE [LARGE SCALE GENOMIC DNA]</scope>
    <source>
        <strain evidence="5 6">HJA6</strain>
    </source>
</reference>
<evidence type="ECO:0000313" key="6">
    <source>
        <dbReference type="Proteomes" id="UP001196565"/>
    </source>
</evidence>
<accession>A0ABS7AFN0</accession>
<evidence type="ECO:0000256" key="3">
    <source>
        <dbReference type="ARBA" id="ARBA00023180"/>
    </source>
</evidence>
<organism evidence="5 6">
    <name type="scientific">Roseomonas alba</name>
    <dbReference type="NCBI Taxonomy" id="2846776"/>
    <lineage>
        <taxon>Bacteria</taxon>
        <taxon>Pseudomonadati</taxon>
        <taxon>Pseudomonadota</taxon>
        <taxon>Alphaproteobacteria</taxon>
        <taxon>Acetobacterales</taxon>
        <taxon>Roseomonadaceae</taxon>
        <taxon>Roseomonas</taxon>
    </lineage>
</organism>
<dbReference type="SUPFAM" id="SSF101898">
    <property type="entry name" value="NHL repeat"/>
    <property type="match status" value="1"/>
</dbReference>
<sequence length="284" mass="30900">MARHQLFVRLGETRYRVERPWGEVPKGCGGPSDVACDAEGRVYVLLRQDPMVDAENPAVVVLAPDGRRVDAWGGAEVADGHMFSVHPDGRVFVVDRDAQEVIVFSREGKRLGGIGRRHYPGEPFNAPCDVAFGPDGSIYVADGYAASVVHRFTAEGTPMGRWGREGSGPGEFTTPHSVWVLPDGRVTVADRENNRVQVFSADGSWLDDWRGNHKPMTVHGAPGGGLYVTDQVPQLSLLGPDGTILGRCRPVLNGAHGMWRAPDGRLFLSEQNPSRLTCLIPVED</sequence>